<organism evidence="3">
    <name type="scientific">Culex tarsalis</name>
    <name type="common">Encephalitis mosquito</name>
    <dbReference type="NCBI Taxonomy" id="7177"/>
    <lineage>
        <taxon>Eukaryota</taxon>
        <taxon>Metazoa</taxon>
        <taxon>Ecdysozoa</taxon>
        <taxon>Arthropoda</taxon>
        <taxon>Hexapoda</taxon>
        <taxon>Insecta</taxon>
        <taxon>Pterygota</taxon>
        <taxon>Neoptera</taxon>
        <taxon>Endopterygota</taxon>
        <taxon>Diptera</taxon>
        <taxon>Nematocera</taxon>
        <taxon>Culicoidea</taxon>
        <taxon>Culicidae</taxon>
        <taxon>Culicinae</taxon>
        <taxon>Culicini</taxon>
        <taxon>Culex</taxon>
        <taxon>Culex</taxon>
    </lineage>
</organism>
<feature type="chain" id="PRO_5012840312" evidence="1">
    <location>
        <begin position="19"/>
        <end position="96"/>
    </location>
</feature>
<reference evidence="3" key="1">
    <citation type="submission" date="2017-01" db="EMBL/GenBank/DDBJ databases">
        <title>A deep insight into the sialotranscriptome of adult male and female Cluex tarsalis mosquitoes.</title>
        <authorList>
            <person name="Ribeiro J.M."/>
            <person name="Moreira F."/>
            <person name="Bernard K.A."/>
            <person name="Calvo E."/>
        </authorList>
    </citation>
    <scope>NUCLEOTIDE SEQUENCE</scope>
    <source>
        <strain evidence="3">Kern County</strain>
        <tissue evidence="3">Salivary glands</tissue>
    </source>
</reference>
<feature type="signal peptide" evidence="1">
    <location>
        <begin position="1"/>
        <end position="18"/>
    </location>
</feature>
<evidence type="ECO:0000256" key="1">
    <source>
        <dbReference type="SAM" id="SignalP"/>
    </source>
</evidence>
<dbReference type="AlphaFoldDB" id="A0A1Q3FNV6"/>
<name>A0A1Q3FNV6_CULTA</name>
<dbReference type="InterPro" id="IPR002557">
    <property type="entry name" value="Chitin-bd_dom"/>
</dbReference>
<feature type="domain" description="Chitin-binding type-2" evidence="2">
    <location>
        <begin position="26"/>
        <end position="89"/>
    </location>
</feature>
<dbReference type="EMBL" id="GFDL01005879">
    <property type="protein sequence ID" value="JAV29166.1"/>
    <property type="molecule type" value="Transcribed_RNA"/>
</dbReference>
<dbReference type="PROSITE" id="PS50940">
    <property type="entry name" value="CHIT_BIND_II"/>
    <property type="match status" value="1"/>
</dbReference>
<dbReference type="Gene3D" id="2.170.140.10">
    <property type="entry name" value="Chitin binding domain"/>
    <property type="match status" value="1"/>
</dbReference>
<protein>
    <submittedName>
        <fullName evidence="3">Putative peritrophin-1-like protein</fullName>
    </submittedName>
</protein>
<dbReference type="SUPFAM" id="SSF57625">
    <property type="entry name" value="Invertebrate chitin-binding proteins"/>
    <property type="match status" value="1"/>
</dbReference>
<dbReference type="InterPro" id="IPR036508">
    <property type="entry name" value="Chitin-bd_dom_sf"/>
</dbReference>
<evidence type="ECO:0000259" key="2">
    <source>
        <dbReference type="PROSITE" id="PS50940"/>
    </source>
</evidence>
<keyword evidence="1" id="KW-0732">Signal</keyword>
<dbReference type="Pfam" id="PF01607">
    <property type="entry name" value="CBM_14"/>
    <property type="match status" value="1"/>
</dbReference>
<evidence type="ECO:0000313" key="3">
    <source>
        <dbReference type="EMBL" id="JAV29166.1"/>
    </source>
</evidence>
<dbReference type="GO" id="GO:0008061">
    <property type="term" value="F:chitin binding"/>
    <property type="evidence" value="ECO:0007669"/>
    <property type="project" value="InterPro"/>
</dbReference>
<sequence>MATLRYLVLFLSLVLIGAQEENLCEVEKCPHYGPTEVEHVLTLLPVPWNCSQYATCDREVQIIMSCPPGLHFNPALRVCDFPDRANCVERCTGPAS</sequence>
<dbReference type="GO" id="GO:0005576">
    <property type="term" value="C:extracellular region"/>
    <property type="evidence" value="ECO:0007669"/>
    <property type="project" value="InterPro"/>
</dbReference>
<dbReference type="SMART" id="SM00494">
    <property type="entry name" value="ChtBD2"/>
    <property type="match status" value="1"/>
</dbReference>
<accession>A0A1Q3FNV6</accession>
<proteinExistence type="predicted"/>